<evidence type="ECO:0000313" key="1">
    <source>
        <dbReference type="EMBL" id="KOF70381.1"/>
    </source>
</evidence>
<protein>
    <recommendedName>
        <fullName evidence="2">EF-hand domain-containing protein</fullName>
    </recommendedName>
</protein>
<sequence length="110" mass="12729">MASYGPLKKSWRKILNDWKAYDRKNSKTLTKDAFPALLTQLYAALFPDGVTHSKNLEIRPFHPDKVLDQLPDHEVSKEDDDEVINVRFSDVVLGMLKSMRSVDESRPKKR</sequence>
<proteinExistence type="predicted"/>
<name>A0A0L8G035_OCTBM</name>
<organism evidence="1">
    <name type="scientific">Octopus bimaculoides</name>
    <name type="common">California two-spotted octopus</name>
    <dbReference type="NCBI Taxonomy" id="37653"/>
    <lineage>
        <taxon>Eukaryota</taxon>
        <taxon>Metazoa</taxon>
        <taxon>Spiralia</taxon>
        <taxon>Lophotrochozoa</taxon>
        <taxon>Mollusca</taxon>
        <taxon>Cephalopoda</taxon>
        <taxon>Coleoidea</taxon>
        <taxon>Octopodiformes</taxon>
        <taxon>Octopoda</taxon>
        <taxon>Incirrata</taxon>
        <taxon>Octopodidae</taxon>
        <taxon>Octopus</taxon>
    </lineage>
</organism>
<accession>A0A0L8G035</accession>
<evidence type="ECO:0008006" key="2">
    <source>
        <dbReference type="Google" id="ProtNLM"/>
    </source>
</evidence>
<dbReference type="AlphaFoldDB" id="A0A0L8G035"/>
<dbReference type="EMBL" id="KQ424851">
    <property type="protein sequence ID" value="KOF70381.1"/>
    <property type="molecule type" value="Genomic_DNA"/>
</dbReference>
<reference evidence="1" key="1">
    <citation type="submission" date="2015-07" db="EMBL/GenBank/DDBJ databases">
        <title>MeaNS - Measles Nucleotide Surveillance Program.</title>
        <authorList>
            <person name="Tran T."/>
            <person name="Druce J."/>
        </authorList>
    </citation>
    <scope>NUCLEOTIDE SEQUENCE</scope>
    <source>
        <strain evidence="1">UCB-OBI-ISO-001</strain>
        <tissue evidence="1">Gonad</tissue>
    </source>
</reference>
<gene>
    <name evidence="1" type="ORF">OCBIM_22002940mg</name>
</gene>